<dbReference type="OrthoDB" id="1922643at2759"/>
<dbReference type="PANTHER" id="PTHR11439:SF483">
    <property type="entry name" value="PEPTIDE SYNTHASE GLIP-LIKE, PUTATIVE (AFU_ORTHOLOGUE AFUA_3G12920)-RELATED"/>
    <property type="match status" value="1"/>
</dbReference>
<dbReference type="PANTHER" id="PTHR11439">
    <property type="entry name" value="GAG-POL-RELATED RETROTRANSPOSON"/>
    <property type="match status" value="1"/>
</dbReference>
<sequence>MAVIEKLSKEDGAELVDASIYRSLVGSLIYFTKTRSDIVLTVSIVLRYMNKPSKVHFGSAKRILRYVKGTKKFELKYESENCKLVGFSDSDWDGAIDERKSTTTYVFSLGSKMISWPSKKKNTVALSSAEVEYISATSASCEAIWLKI</sequence>
<dbReference type="Proteomes" id="UP000189703">
    <property type="component" value="Unplaced"/>
</dbReference>
<keyword evidence="1" id="KW-1185">Reference proteome</keyword>
<dbReference type="CDD" id="cd09272">
    <property type="entry name" value="RNase_HI_RT_Ty1"/>
    <property type="match status" value="1"/>
</dbReference>
<name>A0A1U8Q1F0_NELNU</name>
<dbReference type="AlphaFoldDB" id="A0A1U8Q1F0"/>
<dbReference type="InParanoid" id="A0A1U8Q1F0"/>
<dbReference type="GeneID" id="109114437"/>
<proteinExistence type="predicted"/>
<dbReference type="STRING" id="4432.A0A1U8Q1F0"/>
<dbReference type="KEGG" id="nnu:109114437"/>
<evidence type="ECO:0000313" key="2">
    <source>
        <dbReference type="RefSeq" id="XP_019052653.1"/>
    </source>
</evidence>
<dbReference type="OMA" id="FISCHTR"/>
<organism evidence="1 2">
    <name type="scientific">Nelumbo nucifera</name>
    <name type="common">Sacred lotus</name>
    <dbReference type="NCBI Taxonomy" id="4432"/>
    <lineage>
        <taxon>Eukaryota</taxon>
        <taxon>Viridiplantae</taxon>
        <taxon>Streptophyta</taxon>
        <taxon>Embryophyta</taxon>
        <taxon>Tracheophyta</taxon>
        <taxon>Spermatophyta</taxon>
        <taxon>Magnoliopsida</taxon>
        <taxon>Proteales</taxon>
        <taxon>Nelumbonaceae</taxon>
        <taxon>Nelumbo</taxon>
    </lineage>
</organism>
<dbReference type="RefSeq" id="XP_019052653.1">
    <property type="nucleotide sequence ID" value="XM_019197108.1"/>
</dbReference>
<gene>
    <name evidence="2" type="primary">LOC109114437</name>
</gene>
<evidence type="ECO:0000313" key="1">
    <source>
        <dbReference type="Proteomes" id="UP000189703"/>
    </source>
</evidence>
<protein>
    <submittedName>
        <fullName evidence="2">Uncharacterized protein LOC109114437</fullName>
    </submittedName>
</protein>
<accession>A0A1U8Q1F0</accession>
<reference evidence="2" key="1">
    <citation type="submission" date="2025-08" db="UniProtKB">
        <authorList>
            <consortium name="RefSeq"/>
        </authorList>
    </citation>
    <scope>IDENTIFICATION</scope>
</reference>